<dbReference type="PANTHER" id="PTHR30579">
    <property type="entry name" value="TRANSCRIPTIONAL REGULATOR"/>
    <property type="match status" value="1"/>
</dbReference>
<name>H8FQ46_MAGML</name>
<dbReference type="Gene3D" id="1.10.10.10">
    <property type="entry name" value="Winged helix-like DNA-binding domain superfamily/Winged helix DNA-binding domain"/>
    <property type="match status" value="1"/>
</dbReference>
<dbReference type="InterPro" id="IPR005119">
    <property type="entry name" value="LysR_subst-bd"/>
</dbReference>
<accession>H8FQ46</accession>
<evidence type="ECO:0000313" key="7">
    <source>
        <dbReference type="Proteomes" id="UP000004169"/>
    </source>
</evidence>
<evidence type="ECO:0000256" key="3">
    <source>
        <dbReference type="ARBA" id="ARBA00023125"/>
    </source>
</evidence>
<dbReference type="SUPFAM" id="SSF53850">
    <property type="entry name" value="Periplasmic binding protein-like II"/>
    <property type="match status" value="1"/>
</dbReference>
<proteinExistence type="inferred from homology"/>
<dbReference type="Pfam" id="PF00126">
    <property type="entry name" value="HTH_1"/>
    <property type="match status" value="1"/>
</dbReference>
<dbReference type="SUPFAM" id="SSF46785">
    <property type="entry name" value="Winged helix' DNA-binding domain"/>
    <property type="match status" value="1"/>
</dbReference>
<dbReference type="Proteomes" id="UP000004169">
    <property type="component" value="Unassembled WGS sequence"/>
</dbReference>
<dbReference type="InterPro" id="IPR036390">
    <property type="entry name" value="WH_DNA-bd_sf"/>
</dbReference>
<comment type="caution">
    <text evidence="6">The sequence shown here is derived from an EMBL/GenBank/DDBJ whole genome shotgun (WGS) entry which is preliminary data.</text>
</comment>
<dbReference type="GO" id="GO:0003677">
    <property type="term" value="F:DNA binding"/>
    <property type="evidence" value="ECO:0007669"/>
    <property type="project" value="UniProtKB-KW"/>
</dbReference>
<comment type="similarity">
    <text evidence="1">Belongs to the LysR transcriptional regulatory family.</text>
</comment>
<dbReference type="Gene3D" id="3.40.190.10">
    <property type="entry name" value="Periplasmic binding protein-like II"/>
    <property type="match status" value="2"/>
</dbReference>
<dbReference type="InterPro" id="IPR036388">
    <property type="entry name" value="WH-like_DNA-bd_sf"/>
</dbReference>
<dbReference type="FunFam" id="1.10.10.10:FF:000001">
    <property type="entry name" value="LysR family transcriptional regulator"/>
    <property type="match status" value="1"/>
</dbReference>
<keyword evidence="2" id="KW-0805">Transcription regulation</keyword>
<dbReference type="PRINTS" id="PR00039">
    <property type="entry name" value="HTHLYSR"/>
</dbReference>
<organism evidence="6 7">
    <name type="scientific">Magnetospirillum molischianum DSM 120</name>
    <dbReference type="NCBI Taxonomy" id="1150626"/>
    <lineage>
        <taxon>Bacteria</taxon>
        <taxon>Pseudomonadati</taxon>
        <taxon>Pseudomonadota</taxon>
        <taxon>Alphaproteobacteria</taxon>
        <taxon>Rhodospirillales</taxon>
        <taxon>Rhodospirillaceae</taxon>
        <taxon>Magnetospirillum</taxon>
    </lineage>
</organism>
<dbReference type="InterPro" id="IPR050176">
    <property type="entry name" value="LTTR"/>
</dbReference>
<keyword evidence="3" id="KW-0238">DNA-binding</keyword>
<dbReference type="GO" id="GO:0003700">
    <property type="term" value="F:DNA-binding transcription factor activity"/>
    <property type="evidence" value="ECO:0007669"/>
    <property type="project" value="InterPro"/>
</dbReference>
<dbReference type="InterPro" id="IPR000847">
    <property type="entry name" value="LysR_HTH_N"/>
</dbReference>
<evidence type="ECO:0000256" key="1">
    <source>
        <dbReference type="ARBA" id="ARBA00009437"/>
    </source>
</evidence>
<dbReference type="PROSITE" id="PS50931">
    <property type="entry name" value="HTH_LYSR"/>
    <property type="match status" value="1"/>
</dbReference>
<dbReference type="EMBL" id="CAHP01000013">
    <property type="protein sequence ID" value="CCG40484.1"/>
    <property type="molecule type" value="Genomic_DNA"/>
</dbReference>
<sequence>MGSKLDLELELLRTFLAVLRHGGFTRAASFLCKTQSTVSLHIRRLEEAVGHPLFQRKGRGVILTEHGEILRTYAEAMVGINDEALLKLHRPRLSGTVRLGILEDFAPQLLPFALRRFADTYPATRLDVKSALTANLLRELEDGDLDLVIARQPNGATADEILWREPLLWVGSRNHQFLSDPLPLVMFPAGCVYRPEALKRIRQSARSWEIVYTSTSLSGVQAAVTAGMGVSVLGQSAILPEFAVLGTAENLPKLPDTEIALFLGTARGDAISALADYLVSAVPSALTGHSRVGLKPIANDVA</sequence>
<protein>
    <submittedName>
        <fullName evidence="6">Putative transcriptional regulatory protein, LysR family</fullName>
    </submittedName>
</protein>
<evidence type="ECO:0000256" key="2">
    <source>
        <dbReference type="ARBA" id="ARBA00023015"/>
    </source>
</evidence>
<dbReference type="eggNOG" id="COG0583">
    <property type="taxonomic scope" value="Bacteria"/>
</dbReference>
<reference evidence="6 7" key="1">
    <citation type="journal article" date="2012" name="J. Bacteriol.">
        <title>Draft Genome Sequence of the Purple Photosynthetic Bacterium Phaeospirillum molischianum DSM120, a Particularly Versatile Bacterium.</title>
        <authorList>
            <person name="Duquesne K."/>
            <person name="Prima V."/>
            <person name="Ji B."/>
            <person name="Rouy Z."/>
            <person name="Medigue C."/>
            <person name="Talla E."/>
            <person name="Sturgis J.N."/>
        </authorList>
    </citation>
    <scope>NUCLEOTIDE SEQUENCE [LARGE SCALE GENOMIC DNA]</scope>
    <source>
        <strain evidence="7">DSM120</strain>
    </source>
</reference>
<dbReference type="Pfam" id="PF03466">
    <property type="entry name" value="LysR_substrate"/>
    <property type="match status" value="1"/>
</dbReference>
<evidence type="ECO:0000256" key="4">
    <source>
        <dbReference type="ARBA" id="ARBA00023163"/>
    </source>
</evidence>
<gene>
    <name evidence="6" type="ORF">PHAMO_200069</name>
</gene>
<evidence type="ECO:0000259" key="5">
    <source>
        <dbReference type="PROSITE" id="PS50931"/>
    </source>
</evidence>
<dbReference type="AlphaFoldDB" id="H8FQ46"/>
<dbReference type="PANTHER" id="PTHR30579:SF7">
    <property type="entry name" value="HTH-TYPE TRANSCRIPTIONAL REGULATOR LRHA-RELATED"/>
    <property type="match status" value="1"/>
</dbReference>
<evidence type="ECO:0000313" key="6">
    <source>
        <dbReference type="EMBL" id="CCG40484.1"/>
    </source>
</evidence>
<keyword evidence="7" id="KW-1185">Reference proteome</keyword>
<keyword evidence="4" id="KW-0804">Transcription</keyword>
<dbReference type="STRING" id="1150626.PHAMO_200069"/>
<feature type="domain" description="HTH lysR-type" evidence="5">
    <location>
        <begin position="7"/>
        <end position="64"/>
    </location>
</feature>